<proteinExistence type="predicted"/>
<dbReference type="EMBL" id="UYWX01000502">
    <property type="protein sequence ID" value="VDM18516.1"/>
    <property type="molecule type" value="Genomic_DNA"/>
</dbReference>
<accession>A0A0R3WM01</accession>
<name>A0A0R3WM01_HYDTA</name>
<feature type="compositionally biased region" description="Pro residues" evidence="1">
    <location>
        <begin position="176"/>
        <end position="192"/>
    </location>
</feature>
<gene>
    <name evidence="2" type="ORF">TTAC_LOCUS1776</name>
</gene>
<reference evidence="4" key="1">
    <citation type="submission" date="2017-02" db="UniProtKB">
        <authorList>
            <consortium name="WormBaseParasite"/>
        </authorList>
    </citation>
    <scope>IDENTIFICATION</scope>
</reference>
<dbReference type="STRING" id="6205.A0A0R3WM01"/>
<keyword evidence="3" id="KW-1185">Reference proteome</keyword>
<evidence type="ECO:0000313" key="2">
    <source>
        <dbReference type="EMBL" id="VDM18516.1"/>
    </source>
</evidence>
<dbReference type="WBParaSite" id="TTAC_0000178901-mRNA-1">
    <property type="protein sequence ID" value="TTAC_0000178901-mRNA-1"/>
    <property type="gene ID" value="TTAC_0000178901"/>
</dbReference>
<feature type="region of interest" description="Disordered" evidence="1">
    <location>
        <begin position="1"/>
        <end position="133"/>
    </location>
</feature>
<feature type="compositionally biased region" description="Polar residues" evidence="1">
    <location>
        <begin position="200"/>
        <end position="214"/>
    </location>
</feature>
<sequence>MVVAGDLPPNPTPQQQQQQQQQRTDVVDDDGSSSAGSSSSTSTSSSSSSCSSTTRQAPPPPPQTHPVDTLAPSVHSVIATPCSCLNLRRRRRNPKESQPTSQPPPLSEHPSSTVSNRFADFSGCGNENSVSSPTSLAAVGVAGVVVQDARSGMLLGGGPNAILTSPVASGAGVRGPVPPPPPPPPPSAPPIQPQASAAATGSSSDHSQHSQRMS</sequence>
<dbReference type="AlphaFoldDB" id="A0A0R3WM01"/>
<feature type="compositionally biased region" description="Low complexity" evidence="1">
    <location>
        <begin position="32"/>
        <end position="54"/>
    </location>
</feature>
<feature type="compositionally biased region" description="Low complexity" evidence="1">
    <location>
        <begin position="166"/>
        <end position="175"/>
    </location>
</feature>
<evidence type="ECO:0000313" key="4">
    <source>
        <dbReference type="WBParaSite" id="TTAC_0000178901-mRNA-1"/>
    </source>
</evidence>
<dbReference type="Proteomes" id="UP000274429">
    <property type="component" value="Unassembled WGS sequence"/>
</dbReference>
<feature type="region of interest" description="Disordered" evidence="1">
    <location>
        <begin position="152"/>
        <end position="214"/>
    </location>
</feature>
<reference evidence="2 3" key="2">
    <citation type="submission" date="2018-11" db="EMBL/GenBank/DDBJ databases">
        <authorList>
            <consortium name="Pathogen Informatics"/>
        </authorList>
    </citation>
    <scope>NUCLEOTIDE SEQUENCE [LARGE SCALE GENOMIC DNA]</scope>
</reference>
<organism evidence="4">
    <name type="scientific">Hydatigena taeniaeformis</name>
    <name type="common">Feline tapeworm</name>
    <name type="synonym">Taenia taeniaeformis</name>
    <dbReference type="NCBI Taxonomy" id="6205"/>
    <lineage>
        <taxon>Eukaryota</taxon>
        <taxon>Metazoa</taxon>
        <taxon>Spiralia</taxon>
        <taxon>Lophotrochozoa</taxon>
        <taxon>Platyhelminthes</taxon>
        <taxon>Cestoda</taxon>
        <taxon>Eucestoda</taxon>
        <taxon>Cyclophyllidea</taxon>
        <taxon>Taeniidae</taxon>
        <taxon>Hydatigera</taxon>
    </lineage>
</organism>
<evidence type="ECO:0000313" key="3">
    <source>
        <dbReference type="Proteomes" id="UP000274429"/>
    </source>
</evidence>
<protein>
    <submittedName>
        <fullName evidence="2 4">Uncharacterized protein</fullName>
    </submittedName>
</protein>
<evidence type="ECO:0000256" key="1">
    <source>
        <dbReference type="SAM" id="MobiDB-lite"/>
    </source>
</evidence>